<accession>A0A660KZQ1</accession>
<dbReference type="GO" id="GO:0016491">
    <property type="term" value="F:oxidoreductase activity"/>
    <property type="evidence" value="ECO:0007669"/>
    <property type="project" value="InterPro"/>
</dbReference>
<protein>
    <submittedName>
        <fullName evidence="1">Ribonucleoside-diphosphate reductase beta chain</fullName>
    </submittedName>
</protein>
<dbReference type="InterPro" id="IPR012348">
    <property type="entry name" value="RNR-like"/>
</dbReference>
<reference evidence="1 2" key="1">
    <citation type="submission" date="2018-10" db="EMBL/GenBank/DDBJ databases">
        <title>Genomic Encyclopedia of Archaeal and Bacterial Type Strains, Phase II (KMG-II): from individual species to whole genera.</title>
        <authorList>
            <person name="Goeker M."/>
        </authorList>
    </citation>
    <scope>NUCLEOTIDE SEQUENCE [LARGE SCALE GENOMIC DNA]</scope>
    <source>
        <strain evidence="1 2">DSM 14954</strain>
    </source>
</reference>
<proteinExistence type="predicted"/>
<dbReference type="OrthoDB" id="5500270at2"/>
<dbReference type="AlphaFoldDB" id="A0A660KZQ1"/>
<gene>
    <name evidence="1" type="ORF">C8N24_4436</name>
</gene>
<evidence type="ECO:0000313" key="1">
    <source>
        <dbReference type="EMBL" id="RKQ86424.1"/>
    </source>
</evidence>
<evidence type="ECO:0000313" key="2">
    <source>
        <dbReference type="Proteomes" id="UP000278962"/>
    </source>
</evidence>
<dbReference type="Proteomes" id="UP000278962">
    <property type="component" value="Unassembled WGS sequence"/>
</dbReference>
<dbReference type="InterPro" id="IPR009078">
    <property type="entry name" value="Ferritin-like_SF"/>
</dbReference>
<name>A0A660KZQ1_9ACTN</name>
<sequence length="220" mass="24524">MIAGYQHFLRLADRIQWDDEAIDLTTDARNWPTVADTRIKELVAGFIVGEAGVAEHLHAFFDGDAAATFAAQRRDEERHARFFARYAQAVGLSDPRAHVSPAFVDIFERRLPEAAAQAGVEAVGLYHMVLEGVVFTAGQYALLEILDKAQLPGLYEGMELVLRDEKWHIGFGTRCLNDADLDEAQIDAILAEGARAAELWAPEQAERVLRTLHRRMAAVR</sequence>
<keyword evidence="2" id="KW-1185">Reference proteome</keyword>
<dbReference type="SUPFAM" id="SSF47240">
    <property type="entry name" value="Ferritin-like"/>
    <property type="match status" value="1"/>
</dbReference>
<organism evidence="1 2">
    <name type="scientific">Solirubrobacter pauli</name>
    <dbReference type="NCBI Taxonomy" id="166793"/>
    <lineage>
        <taxon>Bacteria</taxon>
        <taxon>Bacillati</taxon>
        <taxon>Actinomycetota</taxon>
        <taxon>Thermoleophilia</taxon>
        <taxon>Solirubrobacterales</taxon>
        <taxon>Solirubrobacteraceae</taxon>
        <taxon>Solirubrobacter</taxon>
    </lineage>
</organism>
<dbReference type="Gene3D" id="1.10.620.20">
    <property type="entry name" value="Ribonucleotide Reductase, subunit A"/>
    <property type="match status" value="1"/>
</dbReference>
<comment type="caution">
    <text evidence="1">The sequence shown here is derived from an EMBL/GenBank/DDBJ whole genome shotgun (WGS) entry which is preliminary data.</text>
</comment>
<dbReference type="EMBL" id="RBIL01000002">
    <property type="protein sequence ID" value="RKQ86424.1"/>
    <property type="molecule type" value="Genomic_DNA"/>
</dbReference>
<dbReference type="RefSeq" id="WP_121257914.1">
    <property type="nucleotide sequence ID" value="NZ_RBIL01000002.1"/>
</dbReference>